<reference evidence="2 3" key="1">
    <citation type="submission" date="2022-10" db="EMBL/GenBank/DDBJ databases">
        <title>Alteromonas sp. chi3 Genome sequencing.</title>
        <authorList>
            <person name="Park S."/>
        </authorList>
    </citation>
    <scope>NUCLEOTIDE SEQUENCE [LARGE SCALE GENOMIC DNA]</scope>
    <source>
        <strain evidence="3">chi3</strain>
    </source>
</reference>
<dbReference type="RefSeq" id="WP_273638381.1">
    <property type="nucleotide sequence ID" value="NZ_JAQQXP010000001.1"/>
</dbReference>
<evidence type="ECO:0000313" key="2">
    <source>
        <dbReference type="EMBL" id="MDC8829804.1"/>
    </source>
</evidence>
<name>A0ABT5KYE7_9ALTE</name>
<dbReference type="Proteomes" id="UP001218788">
    <property type="component" value="Unassembled WGS sequence"/>
</dbReference>
<keyword evidence="1" id="KW-0472">Membrane</keyword>
<feature type="transmembrane region" description="Helical" evidence="1">
    <location>
        <begin position="38"/>
        <end position="56"/>
    </location>
</feature>
<protein>
    <recommendedName>
        <fullName evidence="4">DUF2933 domain-containing protein</fullName>
    </recommendedName>
</protein>
<organism evidence="2 3">
    <name type="scientific">Alteromonas gilva</name>
    <dbReference type="NCBI Taxonomy" id="2987522"/>
    <lineage>
        <taxon>Bacteria</taxon>
        <taxon>Pseudomonadati</taxon>
        <taxon>Pseudomonadota</taxon>
        <taxon>Gammaproteobacteria</taxon>
        <taxon>Alteromonadales</taxon>
        <taxon>Alteromonadaceae</taxon>
        <taxon>Alteromonas/Salinimonas group</taxon>
        <taxon>Alteromonas</taxon>
    </lineage>
</organism>
<keyword evidence="3" id="KW-1185">Reference proteome</keyword>
<evidence type="ECO:0000313" key="3">
    <source>
        <dbReference type="Proteomes" id="UP001218788"/>
    </source>
</evidence>
<evidence type="ECO:0000256" key="1">
    <source>
        <dbReference type="SAM" id="Phobius"/>
    </source>
</evidence>
<proteinExistence type="predicted"/>
<keyword evidence="1" id="KW-1133">Transmembrane helix</keyword>
<gene>
    <name evidence="2" type="ORF">OIK42_03405</name>
</gene>
<sequence>MKKLVNNESRTQLLLALTFAALMLLVSCLVGDHENANTVLLMLIGAYAMVMHLPGIRAGDCTGKTQGDDA</sequence>
<evidence type="ECO:0008006" key="4">
    <source>
        <dbReference type="Google" id="ProtNLM"/>
    </source>
</evidence>
<accession>A0ABT5KYE7</accession>
<dbReference type="PROSITE" id="PS51257">
    <property type="entry name" value="PROKAR_LIPOPROTEIN"/>
    <property type="match status" value="1"/>
</dbReference>
<comment type="caution">
    <text evidence="2">The sequence shown here is derived from an EMBL/GenBank/DDBJ whole genome shotgun (WGS) entry which is preliminary data.</text>
</comment>
<dbReference type="EMBL" id="JAQQXP010000001">
    <property type="protein sequence ID" value="MDC8829804.1"/>
    <property type="molecule type" value="Genomic_DNA"/>
</dbReference>
<keyword evidence="1" id="KW-0812">Transmembrane</keyword>